<dbReference type="InterPro" id="IPR015672">
    <property type="entry name" value="GPHR/GTG"/>
</dbReference>
<feature type="transmembrane region" description="Helical" evidence="9">
    <location>
        <begin position="380"/>
        <end position="402"/>
    </location>
</feature>
<comment type="subcellular location">
    <subcellularLocation>
        <location evidence="1">Membrane</location>
        <topology evidence="1">Multi-pass membrane protein</topology>
    </subcellularLocation>
</comment>
<dbReference type="STRING" id="6216.A0A0R3SVM3"/>
<evidence type="ECO:0000256" key="2">
    <source>
        <dbReference type="ARBA" id="ARBA00009478"/>
    </source>
</evidence>
<dbReference type="WBParaSite" id="HDID_0000963801-mRNA-1">
    <property type="protein sequence ID" value="HDID_0000963801-mRNA-1"/>
    <property type="gene ID" value="HDID_0000963801"/>
</dbReference>
<evidence type="ECO:0000313" key="16">
    <source>
        <dbReference type="WBParaSite" id="HDID_0000963801-mRNA-1"/>
    </source>
</evidence>
<feature type="transmembrane region" description="Helical" evidence="9">
    <location>
        <begin position="288"/>
        <end position="310"/>
    </location>
</feature>
<organism evidence="16">
    <name type="scientific">Hymenolepis diminuta</name>
    <name type="common">Rat tapeworm</name>
    <dbReference type="NCBI Taxonomy" id="6216"/>
    <lineage>
        <taxon>Eukaryota</taxon>
        <taxon>Metazoa</taxon>
        <taxon>Spiralia</taxon>
        <taxon>Lophotrochozoa</taxon>
        <taxon>Platyhelminthes</taxon>
        <taxon>Cestoda</taxon>
        <taxon>Eucestoda</taxon>
        <taxon>Cyclophyllidea</taxon>
        <taxon>Hymenolepididae</taxon>
        <taxon>Hymenolepis</taxon>
    </lineage>
</organism>
<evidence type="ECO:0000256" key="3">
    <source>
        <dbReference type="ARBA" id="ARBA00022692"/>
    </source>
</evidence>
<reference evidence="16" key="1">
    <citation type="submission" date="2017-02" db="UniProtKB">
        <authorList>
            <consortium name="WormBaseParasite"/>
        </authorList>
    </citation>
    <scope>IDENTIFICATION</scope>
</reference>
<reference evidence="12 14" key="2">
    <citation type="submission" date="2018-11" db="EMBL/GenBank/DDBJ databases">
        <authorList>
            <consortium name="Pathogen Informatics"/>
        </authorList>
    </citation>
    <scope>NUCLEOTIDE SEQUENCE [LARGE SCALE GENOMIC DNA]</scope>
</reference>
<evidence type="ECO:0000256" key="1">
    <source>
        <dbReference type="ARBA" id="ARBA00004141"/>
    </source>
</evidence>
<keyword evidence="5 9" id="KW-0472">Membrane</keyword>
<reference evidence="13 15" key="3">
    <citation type="submission" date="2019-07" db="EMBL/GenBank/DDBJ databases">
        <authorList>
            <person name="Jastrzebski P J."/>
            <person name="Paukszto L."/>
            <person name="Jastrzebski P J."/>
        </authorList>
    </citation>
    <scope>NUCLEOTIDE SEQUENCE [LARGE SCALE GENOMIC DNA]</scope>
    <source>
        <strain evidence="13 15">WMS-il1</strain>
    </source>
</reference>
<evidence type="ECO:0000313" key="15">
    <source>
        <dbReference type="Proteomes" id="UP000321570"/>
    </source>
</evidence>
<evidence type="ECO:0000313" key="12">
    <source>
        <dbReference type="EMBL" id="VDL62021.1"/>
    </source>
</evidence>
<dbReference type="Pfam" id="PF12430">
    <property type="entry name" value="ABA_GPCR"/>
    <property type="match status" value="1"/>
</dbReference>
<evidence type="ECO:0000259" key="11">
    <source>
        <dbReference type="Pfam" id="PF12537"/>
    </source>
</evidence>
<evidence type="ECO:0000256" key="8">
    <source>
        <dbReference type="ARBA" id="ARBA00044702"/>
    </source>
</evidence>
<evidence type="ECO:0000256" key="4">
    <source>
        <dbReference type="ARBA" id="ARBA00022989"/>
    </source>
</evidence>
<dbReference type="Pfam" id="PF12537">
    <property type="entry name" value="GPHR_N"/>
    <property type="match status" value="1"/>
</dbReference>
<name>A0A0R3SVM3_HYMDI</name>
<evidence type="ECO:0000313" key="14">
    <source>
        <dbReference type="Proteomes" id="UP000274504"/>
    </source>
</evidence>
<feature type="transmembrane region" description="Helical" evidence="9">
    <location>
        <begin position="110"/>
        <end position="128"/>
    </location>
</feature>
<dbReference type="PANTHER" id="PTHR15948:SF0">
    <property type="entry name" value="GOLGI PH REGULATOR A-RELATED"/>
    <property type="match status" value="1"/>
</dbReference>
<gene>
    <name evidence="12" type="ORF">HDID_LOCUS9636</name>
    <name evidence="13" type="ORF">WMSIL1_LOCUS14867</name>
</gene>
<comment type="catalytic activity">
    <reaction evidence="6">
        <text>iodide(out) = iodide(in)</text>
        <dbReference type="Rhea" id="RHEA:66324"/>
        <dbReference type="ChEBI" id="CHEBI:16382"/>
    </reaction>
</comment>
<feature type="transmembrane region" description="Helical" evidence="9">
    <location>
        <begin position="149"/>
        <end position="170"/>
    </location>
</feature>
<keyword evidence="15" id="KW-1185">Reference proteome</keyword>
<dbReference type="GO" id="GO:0051452">
    <property type="term" value="P:intracellular pH reduction"/>
    <property type="evidence" value="ECO:0007669"/>
    <property type="project" value="TreeGrafter"/>
</dbReference>
<evidence type="ECO:0000259" key="10">
    <source>
        <dbReference type="Pfam" id="PF12430"/>
    </source>
</evidence>
<feature type="transmembrane region" description="Helical" evidence="9">
    <location>
        <begin position="422"/>
        <end position="443"/>
    </location>
</feature>
<feature type="transmembrane region" description="Helical" evidence="9">
    <location>
        <begin position="345"/>
        <end position="368"/>
    </location>
</feature>
<evidence type="ECO:0000256" key="9">
    <source>
        <dbReference type="SAM" id="Phobius"/>
    </source>
</evidence>
<feature type="transmembrane region" description="Helical" evidence="9">
    <location>
        <begin position="7"/>
        <end position="27"/>
    </location>
</feature>
<protein>
    <submittedName>
        <fullName evidence="16">Golgi pH regulator</fullName>
    </submittedName>
</protein>
<accession>A0A0R3SVM3</accession>
<comment type="similarity">
    <text evidence="2">Belongs to the Golgi pH regulator (TC 1.A.38) family.</text>
</comment>
<keyword evidence="4 9" id="KW-1133">Transmembrane helix</keyword>
<evidence type="ECO:0000313" key="13">
    <source>
        <dbReference type="EMBL" id="VUZ57444.1"/>
    </source>
</evidence>
<dbReference type="PANTHER" id="PTHR15948">
    <property type="entry name" value="G-PROTEIN COUPLED RECEPTOR 89-RELATED"/>
    <property type="match status" value="1"/>
</dbReference>
<evidence type="ECO:0000256" key="7">
    <source>
        <dbReference type="ARBA" id="ARBA00035085"/>
    </source>
</evidence>
<dbReference type="EMBL" id="CABIJS010000718">
    <property type="protein sequence ID" value="VUZ57444.1"/>
    <property type="molecule type" value="Genomic_DNA"/>
</dbReference>
<feature type="domain" description="Abscisic acid G-protein coupled receptor-like" evidence="10">
    <location>
        <begin position="277"/>
        <end position="446"/>
    </location>
</feature>
<dbReference type="InterPro" id="IPR025969">
    <property type="entry name" value="ABA_GPCR_dom"/>
</dbReference>
<dbReference type="GO" id="GO:0032580">
    <property type="term" value="C:Golgi cisterna membrane"/>
    <property type="evidence" value="ECO:0007669"/>
    <property type="project" value="TreeGrafter"/>
</dbReference>
<sequence length="466" mass="53636">MGIVGDSLIVVFSQILFFAFAWIFFLRRIFKDNEVHQKTIIFVFSITFALSCTMFELVTFEILDVLDSYSRRFYWQIILFVTLVDVIVVLPYLISYYVTANFSYLSTNSQIRFISSLVLFLLYLYFFWKIGVSFPISSPRHSFFSFEPCIGRVGVIGVTIMALLSGFGAVNYPYTSMSLFIHPVSQVDIDASEKRLMQTINMILAKKRRLCLAELEKRNSNNGGGFWGVIYAVGNKFGGSNVNVRTLKEEILSLEEVSRQLFLELHQLQCAKQRIEYSNTFQGKYFNVLGYFFCGYCIWKILISIINILFNRVGLQDPITRGIDIAVHYFGFSVDIPFWSQQISFWLVGVIVVTSIRGLLLTLTKFFYAIASTKSSNVIVLFLAQVMGTYFLSSVVLLRMNMTAEYRTILTQILGDLQFHFYHRWFDVIFLVSTVCSIFFLYIAHKQVAEATSAHSVGDDPNWHSR</sequence>
<proteinExistence type="inferred from homology"/>
<keyword evidence="3 9" id="KW-0812">Transmembrane</keyword>
<dbReference type="Proteomes" id="UP000321570">
    <property type="component" value="Unassembled WGS sequence"/>
</dbReference>
<evidence type="ECO:0000256" key="5">
    <source>
        <dbReference type="ARBA" id="ARBA00023136"/>
    </source>
</evidence>
<dbReference type="OrthoDB" id="264392at2759"/>
<comment type="catalytic activity">
    <reaction evidence="8">
        <text>fluoride(in) = fluoride(out)</text>
        <dbReference type="Rhea" id="RHEA:76159"/>
        <dbReference type="ChEBI" id="CHEBI:17051"/>
    </reaction>
</comment>
<feature type="transmembrane region" description="Helical" evidence="9">
    <location>
        <begin position="75"/>
        <end position="98"/>
    </location>
</feature>
<dbReference type="Proteomes" id="UP000274504">
    <property type="component" value="Unassembled WGS sequence"/>
</dbReference>
<evidence type="ECO:0000256" key="6">
    <source>
        <dbReference type="ARBA" id="ARBA00024145"/>
    </source>
</evidence>
<dbReference type="AlphaFoldDB" id="A0A0R3SVM3"/>
<feature type="transmembrane region" description="Helical" evidence="9">
    <location>
        <begin position="39"/>
        <end position="63"/>
    </location>
</feature>
<dbReference type="GO" id="GO:0008308">
    <property type="term" value="F:voltage-gated monoatomic anion channel activity"/>
    <property type="evidence" value="ECO:0007669"/>
    <property type="project" value="TreeGrafter"/>
</dbReference>
<dbReference type="EMBL" id="UYSG01011351">
    <property type="protein sequence ID" value="VDL62021.1"/>
    <property type="molecule type" value="Genomic_DNA"/>
</dbReference>
<feature type="domain" description="Golgi pH regulator conserved" evidence="11">
    <location>
        <begin position="143"/>
        <end position="210"/>
    </location>
</feature>
<comment type="catalytic activity">
    <reaction evidence="7">
        <text>bromide(in) = bromide(out)</text>
        <dbReference type="Rhea" id="RHEA:75383"/>
        <dbReference type="ChEBI" id="CHEBI:15858"/>
    </reaction>
</comment>
<dbReference type="InterPro" id="IPR022535">
    <property type="entry name" value="Golgi_pH-regulator_cons_dom"/>
</dbReference>